<reference evidence="10 11" key="1">
    <citation type="journal article" date="2019" name="Lett. Appl. Microbiol.">
        <title>A case of 'blown pack' spoilage of vacuum-packaged pork likely associated with Clostridium estertheticum in Canada.</title>
        <authorList>
            <person name="Zhang P."/>
            <person name="Ward P."/>
            <person name="McMullen L.M."/>
            <person name="Yang X."/>
        </authorList>
    </citation>
    <scope>NUCLEOTIDE SEQUENCE [LARGE SCALE GENOMIC DNA]</scope>
    <source>
        <strain evidence="10 11">MA19</strain>
    </source>
</reference>
<evidence type="ECO:0000256" key="2">
    <source>
        <dbReference type="ARBA" id="ARBA00022448"/>
    </source>
</evidence>
<keyword evidence="8 9" id="KW-0472">Membrane</keyword>
<dbReference type="Pfam" id="PF03812">
    <property type="entry name" value="KdgT"/>
    <property type="match status" value="1"/>
</dbReference>
<evidence type="ECO:0000256" key="6">
    <source>
        <dbReference type="ARBA" id="ARBA00022847"/>
    </source>
</evidence>
<evidence type="ECO:0000256" key="8">
    <source>
        <dbReference type="ARBA" id="ARBA00023136"/>
    </source>
</evidence>
<evidence type="ECO:0000256" key="3">
    <source>
        <dbReference type="ARBA" id="ARBA00022475"/>
    </source>
</evidence>
<evidence type="ECO:0000256" key="9">
    <source>
        <dbReference type="SAM" id="Phobius"/>
    </source>
</evidence>
<keyword evidence="3" id="KW-1003">Cell membrane</keyword>
<proteinExistence type="inferred from homology"/>
<accession>A0A5N7IRB1</accession>
<keyword evidence="2" id="KW-0813">Transport</keyword>
<keyword evidence="6" id="KW-0769">Symport</keyword>
<evidence type="ECO:0000313" key="10">
    <source>
        <dbReference type="EMBL" id="MPQ63518.1"/>
    </source>
</evidence>
<dbReference type="GO" id="GO:0016020">
    <property type="term" value="C:membrane"/>
    <property type="evidence" value="ECO:0007669"/>
    <property type="project" value="InterPro"/>
</dbReference>
<dbReference type="EMBL" id="SPSF01000035">
    <property type="protein sequence ID" value="MPQ63518.1"/>
    <property type="molecule type" value="Genomic_DNA"/>
</dbReference>
<comment type="similarity">
    <text evidence="1">Belongs to the KdgT transporter family.</text>
</comment>
<dbReference type="GO" id="GO:0015649">
    <property type="term" value="F:2-keto-3-deoxygluconate:proton symporter activity"/>
    <property type="evidence" value="ECO:0007669"/>
    <property type="project" value="InterPro"/>
</dbReference>
<dbReference type="InterPro" id="IPR004684">
    <property type="entry name" value="2keto-3dGluconate_permease"/>
</dbReference>
<keyword evidence="5 9" id="KW-0812">Transmembrane</keyword>
<dbReference type="RefSeq" id="WP_162523220.1">
    <property type="nucleotide sequence ID" value="NZ_SPSE01000036.1"/>
</dbReference>
<protein>
    <recommendedName>
        <fullName evidence="12">2-keto-3-deoxygluconate permease</fullName>
    </recommendedName>
</protein>
<sequence length="78" mass="7956">MNKTIPICTYCVEAGNAVATPAIIAGADPSLVAIAKIATAQVAASCVISAILCPFIVSYAFKLMTKNKMKKLANGPAA</sequence>
<evidence type="ECO:0000256" key="1">
    <source>
        <dbReference type="ARBA" id="ARBA00006430"/>
    </source>
</evidence>
<evidence type="ECO:0000313" key="11">
    <source>
        <dbReference type="Proteomes" id="UP000342249"/>
    </source>
</evidence>
<evidence type="ECO:0000256" key="5">
    <source>
        <dbReference type="ARBA" id="ARBA00022692"/>
    </source>
</evidence>
<evidence type="ECO:0000256" key="7">
    <source>
        <dbReference type="ARBA" id="ARBA00022989"/>
    </source>
</evidence>
<organism evidence="10 11">
    <name type="scientific">Clostridium estertheticum</name>
    <dbReference type="NCBI Taxonomy" id="238834"/>
    <lineage>
        <taxon>Bacteria</taxon>
        <taxon>Bacillati</taxon>
        <taxon>Bacillota</taxon>
        <taxon>Clostridia</taxon>
        <taxon>Eubacteriales</taxon>
        <taxon>Clostridiaceae</taxon>
        <taxon>Clostridium</taxon>
    </lineage>
</organism>
<evidence type="ECO:0000256" key="4">
    <source>
        <dbReference type="ARBA" id="ARBA00022597"/>
    </source>
</evidence>
<comment type="caution">
    <text evidence="10">The sequence shown here is derived from an EMBL/GenBank/DDBJ whole genome shotgun (WGS) entry which is preliminary data.</text>
</comment>
<dbReference type="Proteomes" id="UP000342249">
    <property type="component" value="Unassembled WGS sequence"/>
</dbReference>
<gene>
    <name evidence="10" type="ORF">E4V82_15535</name>
</gene>
<dbReference type="AlphaFoldDB" id="A0A5N7IRB1"/>
<evidence type="ECO:0008006" key="12">
    <source>
        <dbReference type="Google" id="ProtNLM"/>
    </source>
</evidence>
<keyword evidence="7 9" id="KW-1133">Transmembrane helix</keyword>
<name>A0A5N7IRB1_9CLOT</name>
<keyword evidence="4" id="KW-0762">Sugar transport</keyword>
<feature type="transmembrane region" description="Helical" evidence="9">
    <location>
        <begin position="38"/>
        <end position="61"/>
    </location>
</feature>